<dbReference type="EMBL" id="PNRF01000015">
    <property type="protein sequence ID" value="PMR75928.1"/>
    <property type="molecule type" value="Genomic_DNA"/>
</dbReference>
<dbReference type="AlphaFoldDB" id="A0A2N7U664"/>
<name>A0A2N7U664_9GAMM</name>
<keyword evidence="4" id="KW-1185">Reference proteome</keyword>
<accession>A0A2N7U664</accession>
<evidence type="ECO:0000256" key="1">
    <source>
        <dbReference type="SAM" id="SignalP"/>
    </source>
</evidence>
<proteinExistence type="predicted"/>
<dbReference type="InterPro" id="IPR025218">
    <property type="entry name" value="DUF4426"/>
</dbReference>
<feature type="signal peptide" evidence="1">
    <location>
        <begin position="1"/>
        <end position="25"/>
    </location>
</feature>
<feature type="domain" description="DUF4426" evidence="2">
    <location>
        <begin position="29"/>
        <end position="151"/>
    </location>
</feature>
<dbReference type="Gene3D" id="2.60.40.3340">
    <property type="entry name" value="Domain of unknown function DUF4426"/>
    <property type="match status" value="1"/>
</dbReference>
<organism evidence="3 4">
    <name type="scientific">Billgrantia endophytica</name>
    <dbReference type="NCBI Taxonomy" id="2033802"/>
    <lineage>
        <taxon>Bacteria</taxon>
        <taxon>Pseudomonadati</taxon>
        <taxon>Pseudomonadota</taxon>
        <taxon>Gammaproteobacteria</taxon>
        <taxon>Oceanospirillales</taxon>
        <taxon>Halomonadaceae</taxon>
        <taxon>Billgrantia</taxon>
    </lineage>
</organism>
<dbReference type="Proteomes" id="UP000235803">
    <property type="component" value="Unassembled WGS sequence"/>
</dbReference>
<dbReference type="RefSeq" id="WP_102652933.1">
    <property type="nucleotide sequence ID" value="NZ_PNRF01000015.1"/>
</dbReference>
<evidence type="ECO:0000313" key="3">
    <source>
        <dbReference type="EMBL" id="PMR75928.1"/>
    </source>
</evidence>
<dbReference type="Pfam" id="PF14467">
    <property type="entry name" value="DUF4426"/>
    <property type="match status" value="1"/>
</dbReference>
<comment type="caution">
    <text evidence="3">The sequence shown here is derived from an EMBL/GenBank/DDBJ whole genome shotgun (WGS) entry which is preliminary data.</text>
</comment>
<protein>
    <submittedName>
        <fullName evidence="3">DUF4426 domain-containing protein</fullName>
    </submittedName>
</protein>
<gene>
    <name evidence="3" type="ORF">C1H69_08290</name>
</gene>
<dbReference type="OrthoDB" id="8563353at2"/>
<feature type="chain" id="PRO_5014976833" evidence="1">
    <location>
        <begin position="26"/>
        <end position="153"/>
    </location>
</feature>
<evidence type="ECO:0000259" key="2">
    <source>
        <dbReference type="Pfam" id="PF14467"/>
    </source>
</evidence>
<sequence>MMRHRTAPTHLAGLLLLCLALPLQAQQYEQVGNHQIHYSAVSTSFLSPEVAANHGIQRSPAMALLNVSVLEELEDGTTRPVNAPVTGEVGEVGSTSPASLSFRSLRDGDAQSQIATFRIIEDEPMRFDLQVRYDRNREPARVSFIQRFYIERE</sequence>
<evidence type="ECO:0000313" key="4">
    <source>
        <dbReference type="Proteomes" id="UP000235803"/>
    </source>
</evidence>
<reference evidence="3 4" key="1">
    <citation type="submission" date="2018-01" db="EMBL/GenBank/DDBJ databases">
        <title>Halomonas endophytica sp. nov., isolated from storage liquid in the stems of Populus euphratica.</title>
        <authorList>
            <person name="Chen C."/>
        </authorList>
    </citation>
    <scope>NUCLEOTIDE SEQUENCE [LARGE SCALE GENOMIC DNA]</scope>
    <source>
        <strain evidence="3 4">MC28</strain>
    </source>
</reference>
<keyword evidence="1" id="KW-0732">Signal</keyword>